<evidence type="ECO:0000256" key="6">
    <source>
        <dbReference type="ARBA" id="ARBA00022500"/>
    </source>
</evidence>
<evidence type="ECO:0000259" key="11">
    <source>
        <dbReference type="Pfam" id="PF01052"/>
    </source>
</evidence>
<evidence type="ECO:0000256" key="7">
    <source>
        <dbReference type="ARBA" id="ARBA00022779"/>
    </source>
</evidence>
<keyword evidence="7" id="KW-0283">Flagellar rotation</keyword>
<keyword evidence="6" id="KW-0145">Chemotaxis</keyword>
<keyword evidence="12" id="KW-0969">Cilium</keyword>
<organism evidence="12">
    <name type="scientific">metagenome</name>
    <dbReference type="NCBI Taxonomy" id="256318"/>
    <lineage>
        <taxon>unclassified sequences</taxon>
        <taxon>metagenomes</taxon>
    </lineage>
</organism>
<dbReference type="Gene3D" id="2.30.330.10">
    <property type="entry name" value="SpoA-like"/>
    <property type="match status" value="1"/>
</dbReference>
<dbReference type="Gene3D" id="3.40.1550.10">
    <property type="entry name" value="CheC-like"/>
    <property type="match status" value="1"/>
</dbReference>
<evidence type="ECO:0000256" key="5">
    <source>
        <dbReference type="ARBA" id="ARBA00022475"/>
    </source>
</evidence>
<evidence type="ECO:0000313" key="12">
    <source>
        <dbReference type="EMBL" id="CUR62141.1"/>
    </source>
</evidence>
<evidence type="ECO:0000256" key="4">
    <source>
        <dbReference type="ARBA" id="ARBA00021898"/>
    </source>
</evidence>
<accession>A0A2P2CJN8</accession>
<sequence>MTALQTPRTPAHPGARARRRTRSGADPTAYDFRRPIQLSREHTRLLQVSFDGFARQMATVFTSALRTVCTAQLRGVVQQTYAEHVDSLDPMTYAVKVTTEPLPGVSLLDLPLPVVMSAIDQMLGGPGSDNQPTRPLTDIESAVVRGVVTRLLGELAYSVASVVQITPTILGFEYNPQLAQAAAPGDAVVVASFDLTLKERTHRITICMPFAGLHPILAKAAAPAPVSEHERQQRSRSAELVDRRFQDVPVDAVVRFRPTRLGPDALTHLAVGDVVRLAHRAADPLDVVVGEATFAQATAGSHGARLAALVVGTASTKENA</sequence>
<dbReference type="GO" id="GO:0005886">
    <property type="term" value="C:plasma membrane"/>
    <property type="evidence" value="ECO:0007669"/>
    <property type="project" value="UniProtKB-SubCell"/>
</dbReference>
<dbReference type="GO" id="GO:0003774">
    <property type="term" value="F:cytoskeletal motor activity"/>
    <property type="evidence" value="ECO:0007669"/>
    <property type="project" value="InterPro"/>
</dbReference>
<dbReference type="SUPFAM" id="SSF101801">
    <property type="entry name" value="Surface presentation of antigens (SPOA)"/>
    <property type="match status" value="1"/>
</dbReference>
<dbReference type="InterPro" id="IPR001689">
    <property type="entry name" value="Flag_FliM"/>
</dbReference>
<dbReference type="GO" id="GO:0009425">
    <property type="term" value="C:bacterial-type flagellum basal body"/>
    <property type="evidence" value="ECO:0007669"/>
    <property type="project" value="UniProtKB-SubCell"/>
</dbReference>
<dbReference type="Pfam" id="PF02154">
    <property type="entry name" value="FliM"/>
    <property type="match status" value="1"/>
</dbReference>
<dbReference type="EMBL" id="CZKB01000027">
    <property type="protein sequence ID" value="CUR62141.1"/>
    <property type="molecule type" value="Genomic_DNA"/>
</dbReference>
<evidence type="ECO:0000256" key="8">
    <source>
        <dbReference type="ARBA" id="ARBA00023136"/>
    </source>
</evidence>
<dbReference type="InterPro" id="IPR036429">
    <property type="entry name" value="SpoA-like_sf"/>
</dbReference>
<evidence type="ECO:0000256" key="10">
    <source>
        <dbReference type="SAM" id="MobiDB-lite"/>
    </source>
</evidence>
<gene>
    <name evidence="12" type="primary">fliM</name>
    <name evidence="12" type="ORF">NOCA170087</name>
</gene>
<dbReference type="InterPro" id="IPR001543">
    <property type="entry name" value="FliN-like_C"/>
</dbReference>
<feature type="compositionally biased region" description="Low complexity" evidence="10">
    <location>
        <begin position="1"/>
        <end position="14"/>
    </location>
</feature>
<dbReference type="GO" id="GO:0050918">
    <property type="term" value="P:positive chemotaxis"/>
    <property type="evidence" value="ECO:0007669"/>
    <property type="project" value="TreeGrafter"/>
</dbReference>
<name>A0A2P2CJN8_9ZZZZ</name>
<evidence type="ECO:0000256" key="3">
    <source>
        <dbReference type="ARBA" id="ARBA00011049"/>
    </source>
</evidence>
<dbReference type="PIRSF" id="PIRSF002888">
    <property type="entry name" value="FliM"/>
    <property type="match status" value="1"/>
</dbReference>
<protein>
    <recommendedName>
        <fullName evidence="4">Flagellar motor switch protein FliM</fullName>
    </recommendedName>
</protein>
<comment type="similarity">
    <text evidence="3">Belongs to the FliM family.</text>
</comment>
<dbReference type="Pfam" id="PF01052">
    <property type="entry name" value="FliMN_C"/>
    <property type="match status" value="1"/>
</dbReference>
<feature type="region of interest" description="Disordered" evidence="10">
    <location>
        <begin position="1"/>
        <end position="34"/>
    </location>
</feature>
<proteinExistence type="inferred from homology"/>
<comment type="subcellular location">
    <subcellularLocation>
        <location evidence="1">Bacterial flagellum basal body</location>
    </subcellularLocation>
    <subcellularLocation>
        <location evidence="2">Cell membrane</location>
        <topology evidence="2">Peripheral membrane protein</topology>
    </subcellularLocation>
</comment>
<dbReference type="PANTHER" id="PTHR30034:SF6">
    <property type="entry name" value="YOP PROTEINS TRANSLOCATION PROTEIN Q"/>
    <property type="match status" value="1"/>
</dbReference>
<dbReference type="GO" id="GO:0071978">
    <property type="term" value="P:bacterial-type flagellum-dependent swarming motility"/>
    <property type="evidence" value="ECO:0007669"/>
    <property type="project" value="TreeGrafter"/>
</dbReference>
<reference evidence="12" key="1">
    <citation type="submission" date="2015-08" db="EMBL/GenBank/DDBJ databases">
        <authorList>
            <person name="Babu N.S."/>
            <person name="Beckwith C.J."/>
            <person name="Beseler K.G."/>
            <person name="Brison A."/>
            <person name="Carone J.V."/>
            <person name="Caskin T.P."/>
            <person name="Diamond M."/>
            <person name="Durham M.E."/>
            <person name="Foxe J.M."/>
            <person name="Go M."/>
            <person name="Henderson B.A."/>
            <person name="Jones I.B."/>
            <person name="McGettigan J.A."/>
            <person name="Micheletti S.J."/>
            <person name="Nasrallah M.E."/>
            <person name="Ortiz D."/>
            <person name="Piller C.R."/>
            <person name="Privatt S.R."/>
            <person name="Schneider S.L."/>
            <person name="Sharp S."/>
            <person name="Smith T.C."/>
            <person name="Stanton J.D."/>
            <person name="Ullery H.E."/>
            <person name="Wilson R.J."/>
            <person name="Serrano M.G."/>
            <person name="Buck G."/>
            <person name="Lee V."/>
            <person name="Wang Y."/>
            <person name="Carvalho R."/>
            <person name="Voegtly L."/>
            <person name="Shi R."/>
            <person name="Duckworth R."/>
            <person name="Johnson A."/>
            <person name="Loviza R."/>
            <person name="Walstead R."/>
            <person name="Shah Z."/>
            <person name="Kiflezghi M."/>
            <person name="Wade K."/>
            <person name="Ball S.L."/>
            <person name="Bradley K.W."/>
            <person name="Asai D.J."/>
            <person name="Bowman C.A."/>
            <person name="Russell D.A."/>
            <person name="Pope W.H."/>
            <person name="Jacobs-Sera D."/>
            <person name="Hendrix R.W."/>
            <person name="Hatfull G.F."/>
        </authorList>
    </citation>
    <scope>NUCLEOTIDE SEQUENCE</scope>
</reference>
<keyword evidence="12" id="KW-0282">Flagellum</keyword>
<dbReference type="PANTHER" id="PTHR30034">
    <property type="entry name" value="FLAGELLAR MOTOR SWITCH PROTEIN FLIM"/>
    <property type="match status" value="1"/>
</dbReference>
<dbReference type="AlphaFoldDB" id="A0A2P2CJN8"/>
<dbReference type="InterPro" id="IPR028976">
    <property type="entry name" value="CheC-like_sf"/>
</dbReference>
<keyword evidence="9" id="KW-0975">Bacterial flagellum</keyword>
<evidence type="ECO:0000256" key="2">
    <source>
        <dbReference type="ARBA" id="ARBA00004202"/>
    </source>
</evidence>
<keyword evidence="12" id="KW-0966">Cell projection</keyword>
<dbReference type="CDD" id="cd17908">
    <property type="entry name" value="FliM"/>
    <property type="match status" value="1"/>
</dbReference>
<feature type="domain" description="Flagellar motor switch protein FliN-like C-terminal" evidence="11">
    <location>
        <begin position="244"/>
        <end position="311"/>
    </location>
</feature>
<keyword evidence="8" id="KW-0472">Membrane</keyword>
<evidence type="ECO:0000256" key="1">
    <source>
        <dbReference type="ARBA" id="ARBA00004117"/>
    </source>
</evidence>
<evidence type="ECO:0000256" key="9">
    <source>
        <dbReference type="ARBA" id="ARBA00023143"/>
    </source>
</evidence>
<dbReference type="SUPFAM" id="SSF103039">
    <property type="entry name" value="CheC-like"/>
    <property type="match status" value="1"/>
</dbReference>
<keyword evidence="5" id="KW-1003">Cell membrane</keyword>